<evidence type="ECO:0000313" key="8">
    <source>
        <dbReference type="Proteomes" id="UP000479773"/>
    </source>
</evidence>
<evidence type="ECO:0000313" key="7">
    <source>
        <dbReference type="Proteomes" id="UP000429838"/>
    </source>
</evidence>
<dbReference type="AlphaFoldDB" id="A0A415AA97"/>
<dbReference type="EMBL" id="VWEQ01000001">
    <property type="protein sequence ID" value="KAA4756504.1"/>
    <property type="molecule type" value="Genomic_DNA"/>
</dbReference>
<gene>
    <name evidence="2" type="ORF">F2Z25_04250</name>
    <name evidence="1" type="ORF">F3B44_01785</name>
    <name evidence="4" type="ORF">FSA03_09300</name>
    <name evidence="3" type="ORF">FSA06_09150</name>
</gene>
<evidence type="ECO:0000313" key="4">
    <source>
        <dbReference type="EMBL" id="TWV50049.1"/>
    </source>
</evidence>
<protein>
    <submittedName>
        <fullName evidence="2">Uncharacterized protein</fullName>
    </submittedName>
</protein>
<sequence length="64" mass="7756">MFRYCSRPCRLEEVILLLLVRNFMFLIKRRNILPLHIKGLGYLLSLLKDGFDRFKLNLSKPFWV</sequence>
<evidence type="ECO:0000313" key="2">
    <source>
        <dbReference type="EMBL" id="KAA5209373.1"/>
    </source>
</evidence>
<dbReference type="EMBL" id="VWAQ01000003">
    <property type="protein sequence ID" value="KAA5209373.1"/>
    <property type="molecule type" value="Genomic_DNA"/>
</dbReference>
<reference evidence="7 8" key="1">
    <citation type="journal article" date="2019" name="Nat. Med.">
        <title>A library of human gut bacterial isolates paired with longitudinal multiomics data enables mechanistic microbiome research.</title>
        <authorList>
            <person name="Poyet M."/>
            <person name="Groussin M."/>
            <person name="Gibbons S.M."/>
            <person name="Avila-Pacheco J."/>
            <person name="Jiang X."/>
            <person name="Kearney S.M."/>
            <person name="Perrotta A.R."/>
            <person name="Berdy B."/>
            <person name="Zhao S."/>
            <person name="Lieberman T.D."/>
            <person name="Swanson P.K."/>
            <person name="Smith M."/>
            <person name="Roesemann S."/>
            <person name="Alexander J.E."/>
            <person name="Rich S.A."/>
            <person name="Livny J."/>
            <person name="Vlamakis H."/>
            <person name="Clish C."/>
            <person name="Bullock K."/>
            <person name="Deik A."/>
            <person name="Scott J."/>
            <person name="Pierce K.A."/>
            <person name="Xavier R.J."/>
            <person name="Alm E.J."/>
        </authorList>
    </citation>
    <scope>NUCLEOTIDE SEQUENCE [LARGE SCALE GENOMIC DNA]</scope>
    <source>
        <strain evidence="2 7">BIOML-A1</strain>
        <strain evidence="1 8">BIOML-A106</strain>
    </source>
</reference>
<reference evidence="4 6" key="3">
    <citation type="submission" date="2019-07" db="EMBL/GenBank/DDBJ databases">
        <title>Genome Sequencing of Bacteroides fragilis.</title>
        <authorList>
            <person name="Pinto K.M."/>
            <person name="Ruoff K.L."/>
            <person name="Price C.E."/>
            <person name="Valls R.A."/>
            <person name="O'Toole G.A."/>
        </authorList>
    </citation>
    <scope>NUCLEOTIDE SEQUENCE [LARGE SCALE GENOMIC DNA]</scope>
    <source>
        <strain evidence="4 6">AD135F_3B</strain>
    </source>
</reference>
<evidence type="ECO:0000313" key="1">
    <source>
        <dbReference type="EMBL" id="KAA4756504.1"/>
    </source>
</evidence>
<evidence type="ECO:0000313" key="3">
    <source>
        <dbReference type="EMBL" id="TWV42346.1"/>
    </source>
</evidence>
<evidence type="ECO:0000313" key="6">
    <source>
        <dbReference type="Proteomes" id="UP000319026"/>
    </source>
</evidence>
<organism evidence="2 7">
    <name type="scientific">Bacteroides fragilis</name>
    <dbReference type="NCBI Taxonomy" id="817"/>
    <lineage>
        <taxon>Bacteria</taxon>
        <taxon>Pseudomonadati</taxon>
        <taxon>Bacteroidota</taxon>
        <taxon>Bacteroidia</taxon>
        <taxon>Bacteroidales</taxon>
        <taxon>Bacteroidaceae</taxon>
        <taxon>Bacteroides</taxon>
    </lineage>
</organism>
<accession>A0A415AA97</accession>
<dbReference type="EMBL" id="VOHT01000003">
    <property type="protein sequence ID" value="TWV50049.1"/>
    <property type="molecule type" value="Genomic_DNA"/>
</dbReference>
<dbReference type="Proteomes" id="UP000315444">
    <property type="component" value="Unassembled WGS sequence"/>
</dbReference>
<dbReference type="EMBL" id="VOHV01000003">
    <property type="protein sequence ID" value="TWV42346.1"/>
    <property type="molecule type" value="Genomic_DNA"/>
</dbReference>
<dbReference type="Proteomes" id="UP000319026">
    <property type="component" value="Unassembled WGS sequence"/>
</dbReference>
<dbReference type="Proteomes" id="UP000429838">
    <property type="component" value="Unassembled WGS sequence"/>
</dbReference>
<name>A0A415AA97_BACFG</name>
<comment type="caution">
    <text evidence="2">The sequence shown here is derived from an EMBL/GenBank/DDBJ whole genome shotgun (WGS) entry which is preliminary data.</text>
</comment>
<evidence type="ECO:0000313" key="5">
    <source>
        <dbReference type="Proteomes" id="UP000315444"/>
    </source>
</evidence>
<reference evidence="3 5" key="2">
    <citation type="submission" date="2019-07" db="EMBL/GenBank/DDBJ databases">
        <title>Genome sequencing of Bacteroides fragilis.</title>
        <authorList>
            <person name="Galasyn E.V."/>
            <person name="Ruoff K.L."/>
            <person name="Price C.E."/>
            <person name="Valls R.A."/>
            <person name="O'Toole G.A."/>
        </authorList>
    </citation>
    <scope>NUCLEOTIDE SEQUENCE [LARGE SCALE GENOMIC DNA]</scope>
    <source>
        <strain evidence="3 5">AD135F_1B</strain>
    </source>
</reference>
<dbReference type="Proteomes" id="UP000479773">
    <property type="component" value="Unassembled WGS sequence"/>
</dbReference>
<proteinExistence type="predicted"/>